<name>A0A438EM20_VITVI</name>
<dbReference type="Proteomes" id="UP000288805">
    <property type="component" value="Unassembled WGS sequence"/>
</dbReference>
<accession>A0A438EM20</accession>
<evidence type="ECO:0000313" key="1">
    <source>
        <dbReference type="EMBL" id="RVW48760.1"/>
    </source>
</evidence>
<reference evidence="1 2" key="1">
    <citation type="journal article" date="2018" name="PLoS Genet.">
        <title>Population sequencing reveals clonal diversity and ancestral inbreeding in the grapevine cultivar Chardonnay.</title>
        <authorList>
            <person name="Roach M.J."/>
            <person name="Johnson D.L."/>
            <person name="Bohlmann J."/>
            <person name="van Vuuren H.J."/>
            <person name="Jones S.J."/>
            <person name="Pretorius I.S."/>
            <person name="Schmidt S.A."/>
            <person name="Borneman A.R."/>
        </authorList>
    </citation>
    <scope>NUCLEOTIDE SEQUENCE [LARGE SCALE GENOMIC DNA]</scope>
    <source>
        <strain evidence="2">cv. Chardonnay</strain>
        <tissue evidence="1">Leaf</tissue>
    </source>
</reference>
<sequence>MHHFFSECVCILQMTWIFLNQIQKVEKSFGYDLLQERRSLHWSSALLS</sequence>
<comment type="caution">
    <text evidence="1">The sequence shown here is derived from an EMBL/GenBank/DDBJ whole genome shotgun (WGS) entry which is preliminary data.</text>
</comment>
<organism evidence="1 2">
    <name type="scientific">Vitis vinifera</name>
    <name type="common">Grape</name>
    <dbReference type="NCBI Taxonomy" id="29760"/>
    <lineage>
        <taxon>Eukaryota</taxon>
        <taxon>Viridiplantae</taxon>
        <taxon>Streptophyta</taxon>
        <taxon>Embryophyta</taxon>
        <taxon>Tracheophyta</taxon>
        <taxon>Spermatophyta</taxon>
        <taxon>Magnoliopsida</taxon>
        <taxon>eudicotyledons</taxon>
        <taxon>Gunneridae</taxon>
        <taxon>Pentapetalae</taxon>
        <taxon>rosids</taxon>
        <taxon>Vitales</taxon>
        <taxon>Vitaceae</taxon>
        <taxon>Viteae</taxon>
        <taxon>Vitis</taxon>
    </lineage>
</organism>
<evidence type="ECO:0000313" key="2">
    <source>
        <dbReference type="Proteomes" id="UP000288805"/>
    </source>
</evidence>
<gene>
    <name evidence="1" type="ORF">CK203_076118</name>
</gene>
<proteinExistence type="predicted"/>
<dbReference type="EMBL" id="QGNW01001243">
    <property type="protein sequence ID" value="RVW48760.1"/>
    <property type="molecule type" value="Genomic_DNA"/>
</dbReference>
<dbReference type="AlphaFoldDB" id="A0A438EM20"/>
<protein>
    <submittedName>
        <fullName evidence="1">Uncharacterized protein</fullName>
    </submittedName>
</protein>